<evidence type="ECO:0000256" key="1">
    <source>
        <dbReference type="SAM" id="SignalP"/>
    </source>
</evidence>
<dbReference type="EMBL" id="GIFC01010567">
    <property type="protein sequence ID" value="MXU92650.1"/>
    <property type="molecule type" value="Transcribed_RNA"/>
</dbReference>
<organism evidence="2">
    <name type="scientific">Ixodes ricinus</name>
    <name type="common">Common tick</name>
    <name type="synonym">Acarus ricinus</name>
    <dbReference type="NCBI Taxonomy" id="34613"/>
    <lineage>
        <taxon>Eukaryota</taxon>
        <taxon>Metazoa</taxon>
        <taxon>Ecdysozoa</taxon>
        <taxon>Arthropoda</taxon>
        <taxon>Chelicerata</taxon>
        <taxon>Arachnida</taxon>
        <taxon>Acari</taxon>
        <taxon>Parasitiformes</taxon>
        <taxon>Ixodida</taxon>
        <taxon>Ixodoidea</taxon>
        <taxon>Ixodidae</taxon>
        <taxon>Ixodinae</taxon>
        <taxon>Ixodes</taxon>
    </lineage>
</organism>
<feature type="chain" id="PRO_5025511294" evidence="1">
    <location>
        <begin position="22"/>
        <end position="136"/>
    </location>
</feature>
<keyword evidence="1" id="KW-0732">Signal</keyword>
<reference evidence="2" key="1">
    <citation type="submission" date="2019-12" db="EMBL/GenBank/DDBJ databases">
        <title>An insight into the sialome of adult female Ixodes ricinus ticks feeding for 6 days.</title>
        <authorList>
            <person name="Perner J."/>
            <person name="Ribeiro J.M.C."/>
        </authorList>
    </citation>
    <scope>NUCLEOTIDE SEQUENCE</scope>
    <source>
        <strain evidence="2">Semi-engorged</strain>
        <tissue evidence="2">Salivary glands</tissue>
    </source>
</reference>
<sequence>MLQRLYFTVLLVQTVRNGVFSQNTTTNPNECMKLIQKGGNIACRITGEGIYRSMSVSNCWISCNDGENNFMIPSKSCQRTLDLEFWAAYQQLTHHLPPYGYEDCDDEIQRSLERWVTNWERYEANARTNLCKHATG</sequence>
<name>A0A6B0US90_IXORI</name>
<evidence type="ECO:0000313" key="2">
    <source>
        <dbReference type="EMBL" id="MXU92650.1"/>
    </source>
</evidence>
<dbReference type="AlphaFoldDB" id="A0A6B0US90"/>
<protein>
    <submittedName>
        <fullName evidence="2">Putative salivary secreted protein</fullName>
    </submittedName>
</protein>
<accession>A0A6B0US90</accession>
<proteinExistence type="predicted"/>
<feature type="signal peptide" evidence="1">
    <location>
        <begin position="1"/>
        <end position="21"/>
    </location>
</feature>